<evidence type="ECO:0000313" key="2">
    <source>
        <dbReference type="Proteomes" id="UP001283361"/>
    </source>
</evidence>
<dbReference type="AlphaFoldDB" id="A0AAE0XV75"/>
<organism evidence="1 2">
    <name type="scientific">Elysia crispata</name>
    <name type="common">lettuce slug</name>
    <dbReference type="NCBI Taxonomy" id="231223"/>
    <lineage>
        <taxon>Eukaryota</taxon>
        <taxon>Metazoa</taxon>
        <taxon>Spiralia</taxon>
        <taxon>Lophotrochozoa</taxon>
        <taxon>Mollusca</taxon>
        <taxon>Gastropoda</taxon>
        <taxon>Heterobranchia</taxon>
        <taxon>Euthyneura</taxon>
        <taxon>Panpulmonata</taxon>
        <taxon>Sacoglossa</taxon>
        <taxon>Placobranchoidea</taxon>
        <taxon>Plakobranchidae</taxon>
        <taxon>Elysia</taxon>
    </lineage>
</organism>
<evidence type="ECO:0000313" key="1">
    <source>
        <dbReference type="EMBL" id="KAK3712387.1"/>
    </source>
</evidence>
<dbReference type="EMBL" id="JAWDGP010007584">
    <property type="protein sequence ID" value="KAK3712387.1"/>
    <property type="molecule type" value="Genomic_DNA"/>
</dbReference>
<proteinExistence type="predicted"/>
<accession>A0AAE0XV75</accession>
<protein>
    <submittedName>
        <fullName evidence="1">Uncharacterized protein</fullName>
    </submittedName>
</protein>
<reference evidence="1" key="1">
    <citation type="journal article" date="2023" name="G3 (Bethesda)">
        <title>A reference genome for the long-term kleptoplast-retaining sea slug Elysia crispata morphotype clarki.</title>
        <authorList>
            <person name="Eastman K.E."/>
            <person name="Pendleton A.L."/>
            <person name="Shaikh M.A."/>
            <person name="Suttiyut T."/>
            <person name="Ogas R."/>
            <person name="Tomko P."/>
            <person name="Gavelis G."/>
            <person name="Widhalm J.R."/>
            <person name="Wisecaver J.H."/>
        </authorList>
    </citation>
    <scope>NUCLEOTIDE SEQUENCE</scope>
    <source>
        <strain evidence="1">ECLA1</strain>
    </source>
</reference>
<sequence length="222" mass="25641">MVKRFVPACEKIIKKQTNDTTTKSKREYEASEETTRNCRECQVLKSPIANGVEQAHDDHKPSAVCSILGGYCLTESVNYQSQLARPGHESSLKSRDFLSDNSHTQLQRTHVCIHCLCRFWFLSQAFTNVQLSVCIHCLCRFWFLSQAFTNVQLSVCIHCLCRFWFLSQAFTNVQLSVCIRCLCRFWFLSQAFTNVQLSVCIRCLCRFWFLSQAFTNVQLTSS</sequence>
<comment type="caution">
    <text evidence="1">The sequence shown here is derived from an EMBL/GenBank/DDBJ whole genome shotgun (WGS) entry which is preliminary data.</text>
</comment>
<dbReference type="Proteomes" id="UP001283361">
    <property type="component" value="Unassembled WGS sequence"/>
</dbReference>
<name>A0AAE0XV75_9GAST</name>
<gene>
    <name evidence="1" type="ORF">RRG08_002717</name>
</gene>
<keyword evidence="2" id="KW-1185">Reference proteome</keyword>